<keyword evidence="2 4" id="KW-0689">Ribosomal protein</keyword>
<evidence type="ECO:0000256" key="4">
    <source>
        <dbReference type="HAMAP-Rule" id="MF_00270"/>
    </source>
</evidence>
<dbReference type="Gene3D" id="4.10.640.10">
    <property type="entry name" value="Ribosomal protein S18"/>
    <property type="match status" value="1"/>
</dbReference>
<evidence type="ECO:0000313" key="7">
    <source>
        <dbReference type="Proteomes" id="UP000177039"/>
    </source>
</evidence>
<dbReference type="GO" id="GO:0003735">
    <property type="term" value="F:structural constituent of ribosome"/>
    <property type="evidence" value="ECO:0007669"/>
    <property type="project" value="InterPro"/>
</dbReference>
<dbReference type="NCBIfam" id="TIGR00165">
    <property type="entry name" value="S18"/>
    <property type="match status" value="1"/>
</dbReference>
<dbReference type="GO" id="GO:0006412">
    <property type="term" value="P:translation"/>
    <property type="evidence" value="ECO:0007669"/>
    <property type="project" value="UniProtKB-UniRule"/>
</dbReference>
<comment type="subunit">
    <text evidence="4">Part of the 30S ribosomal subunit. Forms a tight heterodimer with protein bS6.</text>
</comment>
<comment type="similarity">
    <text evidence="1 4 5">Belongs to the bacterial ribosomal protein bS18 family.</text>
</comment>
<organism evidence="6 7">
    <name type="scientific">Candidatus Curtissbacteria bacterium RIFCSPLOWO2_01_FULL_42_50</name>
    <dbReference type="NCBI Taxonomy" id="1797730"/>
    <lineage>
        <taxon>Bacteria</taxon>
        <taxon>Candidatus Curtissiibacteriota</taxon>
    </lineage>
</organism>
<evidence type="ECO:0000256" key="3">
    <source>
        <dbReference type="ARBA" id="ARBA00023274"/>
    </source>
</evidence>
<evidence type="ECO:0000256" key="5">
    <source>
        <dbReference type="RuleBase" id="RU003910"/>
    </source>
</evidence>
<keyword evidence="4" id="KW-0699">rRNA-binding</keyword>
<dbReference type="PANTHER" id="PTHR13479:SF40">
    <property type="entry name" value="SMALL RIBOSOMAL SUBUNIT PROTEIN BS18M"/>
    <property type="match status" value="1"/>
</dbReference>
<dbReference type="PANTHER" id="PTHR13479">
    <property type="entry name" value="30S RIBOSOMAL PROTEIN S18"/>
    <property type="match status" value="1"/>
</dbReference>
<comment type="caution">
    <text evidence="6">The sequence shown here is derived from an EMBL/GenBank/DDBJ whole genome shotgun (WGS) entry which is preliminary data.</text>
</comment>
<evidence type="ECO:0000256" key="2">
    <source>
        <dbReference type="ARBA" id="ARBA00022980"/>
    </source>
</evidence>
<evidence type="ECO:0000313" key="6">
    <source>
        <dbReference type="EMBL" id="OGE00189.1"/>
    </source>
</evidence>
<dbReference type="PRINTS" id="PR00974">
    <property type="entry name" value="RIBOSOMALS18"/>
</dbReference>
<dbReference type="InterPro" id="IPR001648">
    <property type="entry name" value="Ribosomal_bS18"/>
</dbReference>
<dbReference type="Pfam" id="PF01084">
    <property type="entry name" value="Ribosomal_S18"/>
    <property type="match status" value="1"/>
</dbReference>
<reference evidence="6 7" key="1">
    <citation type="journal article" date="2016" name="Nat. Commun.">
        <title>Thousands of microbial genomes shed light on interconnected biogeochemical processes in an aquifer system.</title>
        <authorList>
            <person name="Anantharaman K."/>
            <person name="Brown C.T."/>
            <person name="Hug L.A."/>
            <person name="Sharon I."/>
            <person name="Castelle C.J."/>
            <person name="Probst A.J."/>
            <person name="Thomas B.C."/>
            <person name="Singh A."/>
            <person name="Wilkins M.J."/>
            <person name="Karaoz U."/>
            <person name="Brodie E.L."/>
            <person name="Williams K.H."/>
            <person name="Hubbard S.S."/>
            <person name="Banfield J.F."/>
        </authorList>
    </citation>
    <scope>NUCLEOTIDE SEQUENCE [LARGE SCALE GENOMIC DNA]</scope>
</reference>
<evidence type="ECO:0000256" key="1">
    <source>
        <dbReference type="ARBA" id="ARBA00005589"/>
    </source>
</evidence>
<dbReference type="HAMAP" id="MF_00270">
    <property type="entry name" value="Ribosomal_bS18"/>
    <property type="match status" value="1"/>
</dbReference>
<protein>
    <recommendedName>
        <fullName evidence="4">Small ribosomal subunit protein bS18</fullName>
    </recommendedName>
</protein>
<keyword evidence="3 4" id="KW-0687">Ribonucleoprotein</keyword>
<dbReference type="GO" id="GO:0022627">
    <property type="term" value="C:cytosolic small ribosomal subunit"/>
    <property type="evidence" value="ECO:0007669"/>
    <property type="project" value="TreeGrafter"/>
</dbReference>
<name>A0A1F5H7X9_9BACT</name>
<comment type="function">
    <text evidence="4">Binds as a heterodimer with protein bS6 to the central domain of the 16S rRNA, where it helps stabilize the platform of the 30S subunit.</text>
</comment>
<proteinExistence type="inferred from homology"/>
<dbReference type="InterPro" id="IPR036870">
    <property type="entry name" value="Ribosomal_bS18_sf"/>
</dbReference>
<sequence>MRKFIRRLAQAKHCPLCESGTKVDWKDVVLLRRYVSERGKILGRARSGICAKHQRQITKSIKRARVLALLPFQTA</sequence>
<dbReference type="AlphaFoldDB" id="A0A1F5H7X9"/>
<dbReference type="EMBL" id="MFBT01000005">
    <property type="protein sequence ID" value="OGE00189.1"/>
    <property type="molecule type" value="Genomic_DNA"/>
</dbReference>
<gene>
    <name evidence="4" type="primary">rpsR</name>
    <name evidence="6" type="ORF">A3B54_02185</name>
</gene>
<keyword evidence="4" id="KW-0694">RNA-binding</keyword>
<accession>A0A1F5H7X9</accession>
<dbReference type="Proteomes" id="UP000177039">
    <property type="component" value="Unassembled WGS sequence"/>
</dbReference>
<dbReference type="SUPFAM" id="SSF46911">
    <property type="entry name" value="Ribosomal protein S18"/>
    <property type="match status" value="1"/>
</dbReference>
<dbReference type="GO" id="GO:0070181">
    <property type="term" value="F:small ribosomal subunit rRNA binding"/>
    <property type="evidence" value="ECO:0007669"/>
    <property type="project" value="TreeGrafter"/>
</dbReference>